<dbReference type="InterPro" id="IPR036249">
    <property type="entry name" value="Thioredoxin-like_sf"/>
</dbReference>
<dbReference type="InterPro" id="IPR024706">
    <property type="entry name" value="Peroxiredoxin_AhpC-typ"/>
</dbReference>
<dbReference type="NCBIfam" id="NF006960">
    <property type="entry name" value="PRK09437.1"/>
    <property type="match status" value="1"/>
</dbReference>
<comment type="catalytic activity">
    <reaction evidence="12">
        <text>a hydroperoxide + [thioredoxin]-dithiol = an alcohol + [thioredoxin]-disulfide + H2O</text>
        <dbReference type="Rhea" id="RHEA:62620"/>
        <dbReference type="Rhea" id="RHEA-COMP:10698"/>
        <dbReference type="Rhea" id="RHEA-COMP:10700"/>
        <dbReference type="ChEBI" id="CHEBI:15377"/>
        <dbReference type="ChEBI" id="CHEBI:29950"/>
        <dbReference type="ChEBI" id="CHEBI:30879"/>
        <dbReference type="ChEBI" id="CHEBI:35924"/>
        <dbReference type="ChEBI" id="CHEBI:50058"/>
        <dbReference type="EC" id="1.11.1.24"/>
    </reaction>
</comment>
<proteinExistence type="inferred from homology"/>
<sequence length="156" mass="17472">MNALSIDSPAPDFDLPCNNGERISLAKLKNSKVVLYFYPKDDTSGCTMEAINFTALKNEFQKAEATIIGISPDSVTSHEKFCKKHNLSILLASDEEKTVVKAYGVWKERSMYGKKFMGVERTTFLIDKNGILRKIWENVKVPGHTQAVLEAVKSLQ</sequence>
<evidence type="ECO:0000259" key="14">
    <source>
        <dbReference type="PROSITE" id="PS51352"/>
    </source>
</evidence>
<dbReference type="CDD" id="cd03017">
    <property type="entry name" value="PRX_BCP"/>
    <property type="match status" value="1"/>
</dbReference>
<reference evidence="15 16" key="1">
    <citation type="journal article" date="2012" name="Stand. Genomic Sci.">
        <title>Complete genome sequence of Liberibacter crescens BT-1.</title>
        <authorList>
            <person name="Leonard M.T."/>
            <person name="Fagen J.R."/>
            <person name="Davis-Richardson A.G."/>
            <person name="Davis M.J."/>
            <person name="Triplett E.W."/>
        </authorList>
    </citation>
    <scope>NUCLEOTIDE SEQUENCE [LARGE SCALE GENOMIC DNA]</scope>
    <source>
        <strain evidence="15 16">BT-1</strain>
    </source>
</reference>
<dbReference type="GO" id="GO:0008379">
    <property type="term" value="F:thioredoxin peroxidase activity"/>
    <property type="evidence" value="ECO:0007669"/>
    <property type="project" value="TreeGrafter"/>
</dbReference>
<evidence type="ECO:0000256" key="1">
    <source>
        <dbReference type="ARBA" id="ARBA00003330"/>
    </source>
</evidence>
<organism evidence="15 16">
    <name type="scientific">Liberibacter crescens (strain BT-1)</name>
    <dbReference type="NCBI Taxonomy" id="1215343"/>
    <lineage>
        <taxon>Bacteria</taxon>
        <taxon>Pseudomonadati</taxon>
        <taxon>Pseudomonadota</taxon>
        <taxon>Alphaproteobacteria</taxon>
        <taxon>Hyphomicrobiales</taxon>
        <taxon>Rhizobiaceae</taxon>
        <taxon>Liberibacter</taxon>
    </lineage>
</organism>
<dbReference type="EMBL" id="CP003789">
    <property type="protein sequence ID" value="AGA64560.1"/>
    <property type="molecule type" value="Genomic_DNA"/>
</dbReference>
<accession>L0EUQ3</accession>
<evidence type="ECO:0000313" key="16">
    <source>
        <dbReference type="Proteomes" id="UP000010799"/>
    </source>
</evidence>
<dbReference type="Gene3D" id="3.40.30.10">
    <property type="entry name" value="Glutaredoxin"/>
    <property type="match status" value="1"/>
</dbReference>
<evidence type="ECO:0000256" key="6">
    <source>
        <dbReference type="ARBA" id="ARBA00023002"/>
    </source>
</evidence>
<keyword evidence="8" id="KW-0676">Redox-active center</keyword>
<evidence type="ECO:0000256" key="13">
    <source>
        <dbReference type="PIRSR" id="PIRSR000239-1"/>
    </source>
</evidence>
<name>L0EUQ3_LIBCB</name>
<keyword evidence="6 15" id="KW-0560">Oxidoreductase</keyword>
<dbReference type="PIRSF" id="PIRSF000239">
    <property type="entry name" value="AHPC"/>
    <property type="match status" value="1"/>
</dbReference>
<evidence type="ECO:0000256" key="2">
    <source>
        <dbReference type="ARBA" id="ARBA00011245"/>
    </source>
</evidence>
<keyword evidence="5" id="KW-0049">Antioxidant</keyword>
<dbReference type="EC" id="1.11.1.24" evidence="3"/>
<evidence type="ECO:0000256" key="9">
    <source>
        <dbReference type="ARBA" id="ARBA00032824"/>
    </source>
</evidence>
<evidence type="ECO:0000256" key="12">
    <source>
        <dbReference type="ARBA" id="ARBA00049091"/>
    </source>
</evidence>
<comment type="subunit">
    <text evidence="2">Monomer.</text>
</comment>
<dbReference type="STRING" id="1215343.B488_05680"/>
<comment type="function">
    <text evidence="1">Thiol-specific peroxidase that catalyzes the reduction of hydrogen peroxide and organic hydroperoxides to water and alcohols, respectively. Plays a role in cell protection against oxidative stress by detoxifying peroxides and as sensor of hydrogen peroxide-mediated signaling events.</text>
</comment>
<evidence type="ECO:0000256" key="7">
    <source>
        <dbReference type="ARBA" id="ARBA00023157"/>
    </source>
</evidence>
<keyword evidence="7" id="KW-1015">Disulfide bond</keyword>
<keyword evidence="16" id="KW-1185">Reference proteome</keyword>
<dbReference type="GO" id="GO:0034599">
    <property type="term" value="P:cellular response to oxidative stress"/>
    <property type="evidence" value="ECO:0007669"/>
    <property type="project" value="TreeGrafter"/>
</dbReference>
<evidence type="ECO:0000256" key="8">
    <source>
        <dbReference type="ARBA" id="ARBA00023284"/>
    </source>
</evidence>
<dbReference type="InterPro" id="IPR050924">
    <property type="entry name" value="Peroxiredoxin_BCP/PrxQ"/>
</dbReference>
<dbReference type="PANTHER" id="PTHR42801:SF4">
    <property type="entry name" value="AHPC_TSA FAMILY PROTEIN"/>
    <property type="match status" value="1"/>
</dbReference>
<evidence type="ECO:0000313" key="15">
    <source>
        <dbReference type="EMBL" id="AGA64560.1"/>
    </source>
</evidence>
<dbReference type="GO" id="GO:0045454">
    <property type="term" value="P:cell redox homeostasis"/>
    <property type="evidence" value="ECO:0007669"/>
    <property type="project" value="TreeGrafter"/>
</dbReference>
<evidence type="ECO:0000256" key="10">
    <source>
        <dbReference type="ARBA" id="ARBA00038489"/>
    </source>
</evidence>
<evidence type="ECO:0000256" key="3">
    <source>
        <dbReference type="ARBA" id="ARBA00013017"/>
    </source>
</evidence>
<dbReference type="PROSITE" id="PS51352">
    <property type="entry name" value="THIOREDOXIN_2"/>
    <property type="match status" value="1"/>
</dbReference>
<dbReference type="eggNOG" id="COG1225">
    <property type="taxonomic scope" value="Bacteria"/>
</dbReference>
<dbReference type="FunFam" id="3.40.30.10:FF:000007">
    <property type="entry name" value="Thioredoxin-dependent thiol peroxidase"/>
    <property type="match status" value="1"/>
</dbReference>
<dbReference type="GO" id="GO:0005737">
    <property type="term" value="C:cytoplasm"/>
    <property type="evidence" value="ECO:0007669"/>
    <property type="project" value="TreeGrafter"/>
</dbReference>
<comment type="similarity">
    <text evidence="10">Belongs to the peroxiredoxin family. BCP/PrxQ subfamily.</text>
</comment>
<dbReference type="InterPro" id="IPR000866">
    <property type="entry name" value="AhpC/TSA"/>
</dbReference>
<dbReference type="HOGENOM" id="CLU_042529_14_1_5"/>
<dbReference type="Proteomes" id="UP000010799">
    <property type="component" value="Chromosome"/>
</dbReference>
<dbReference type="SUPFAM" id="SSF52833">
    <property type="entry name" value="Thioredoxin-like"/>
    <property type="match status" value="1"/>
</dbReference>
<dbReference type="InterPro" id="IPR013766">
    <property type="entry name" value="Thioredoxin_domain"/>
</dbReference>
<protein>
    <recommendedName>
        <fullName evidence="3">thioredoxin-dependent peroxiredoxin</fullName>
        <ecNumber evidence="3">1.11.1.24</ecNumber>
    </recommendedName>
    <alternativeName>
        <fullName evidence="9">Thioredoxin peroxidase</fullName>
    </alternativeName>
    <alternativeName>
        <fullName evidence="11">Thioredoxin-dependent peroxiredoxin Bcp</fullName>
    </alternativeName>
</protein>
<keyword evidence="4 15" id="KW-0575">Peroxidase</keyword>
<dbReference type="RefSeq" id="WP_015272987.1">
    <property type="nucleotide sequence ID" value="NC_019907.1"/>
</dbReference>
<dbReference type="KEGG" id="lcc:B488_05680"/>
<feature type="domain" description="Thioredoxin" evidence="14">
    <location>
        <begin position="4"/>
        <end position="156"/>
    </location>
</feature>
<feature type="active site" description="Cysteine sulfenic acid (-SOH) intermediate; for peroxidase activity" evidence="13">
    <location>
        <position position="46"/>
    </location>
</feature>
<dbReference type="AlphaFoldDB" id="L0EUQ3"/>
<dbReference type="PATRIC" id="fig|1215343.11.peg.578"/>
<evidence type="ECO:0000256" key="5">
    <source>
        <dbReference type="ARBA" id="ARBA00022862"/>
    </source>
</evidence>
<dbReference type="PANTHER" id="PTHR42801">
    <property type="entry name" value="THIOREDOXIN-DEPENDENT PEROXIDE REDUCTASE"/>
    <property type="match status" value="1"/>
</dbReference>
<gene>
    <name evidence="15" type="ordered locus">B488_05680</name>
</gene>
<evidence type="ECO:0000256" key="4">
    <source>
        <dbReference type="ARBA" id="ARBA00022559"/>
    </source>
</evidence>
<dbReference type="Pfam" id="PF00578">
    <property type="entry name" value="AhpC-TSA"/>
    <property type="match status" value="1"/>
</dbReference>
<evidence type="ECO:0000256" key="11">
    <source>
        <dbReference type="ARBA" id="ARBA00042639"/>
    </source>
</evidence>